<comment type="caution">
    <text evidence="1">The sequence shown here is derived from an EMBL/GenBank/DDBJ whole genome shotgun (WGS) entry which is preliminary data.</text>
</comment>
<evidence type="ECO:0000313" key="1">
    <source>
        <dbReference type="EMBL" id="GAA4028646.1"/>
    </source>
</evidence>
<dbReference type="RefSeq" id="WP_344764082.1">
    <property type="nucleotide sequence ID" value="NZ_BAAAZE010000012.1"/>
</dbReference>
<accession>A0ABP7TNM8</accession>
<proteinExistence type="predicted"/>
<organism evidence="1 2">
    <name type="scientific">Actimicrobium antarcticum</name>
    <dbReference type="NCBI Taxonomy" id="1051899"/>
    <lineage>
        <taxon>Bacteria</taxon>
        <taxon>Pseudomonadati</taxon>
        <taxon>Pseudomonadota</taxon>
        <taxon>Betaproteobacteria</taxon>
        <taxon>Burkholderiales</taxon>
        <taxon>Oxalobacteraceae</taxon>
        <taxon>Actimicrobium</taxon>
    </lineage>
</organism>
<reference evidence="2" key="1">
    <citation type="journal article" date="2019" name="Int. J. Syst. Evol. Microbiol.">
        <title>The Global Catalogue of Microorganisms (GCM) 10K type strain sequencing project: providing services to taxonomists for standard genome sequencing and annotation.</title>
        <authorList>
            <consortium name="The Broad Institute Genomics Platform"/>
            <consortium name="The Broad Institute Genome Sequencing Center for Infectious Disease"/>
            <person name="Wu L."/>
            <person name="Ma J."/>
        </authorList>
    </citation>
    <scope>NUCLEOTIDE SEQUENCE [LARGE SCALE GENOMIC DNA]</scope>
    <source>
        <strain evidence="2">JCM 16673</strain>
    </source>
</reference>
<evidence type="ECO:0008006" key="3">
    <source>
        <dbReference type="Google" id="ProtNLM"/>
    </source>
</evidence>
<gene>
    <name evidence="1" type="ORF">GCM10022212_28450</name>
</gene>
<sequence length="82" mass="9320">MKKLTVTIKLDMTIPEGWELAQTSTGAQVIKLPDGKFLDITIEPMFATDPEDTWTSTQDDDVLNDFLDMIESEEVNYDLITH</sequence>
<keyword evidence="2" id="KW-1185">Reference proteome</keyword>
<dbReference type="EMBL" id="BAAAZE010000012">
    <property type="protein sequence ID" value="GAA4028646.1"/>
    <property type="molecule type" value="Genomic_DNA"/>
</dbReference>
<evidence type="ECO:0000313" key="2">
    <source>
        <dbReference type="Proteomes" id="UP001501353"/>
    </source>
</evidence>
<name>A0ABP7TNM8_9BURK</name>
<dbReference type="Proteomes" id="UP001501353">
    <property type="component" value="Unassembled WGS sequence"/>
</dbReference>
<protein>
    <recommendedName>
        <fullName evidence="3">Transcriptional regulator</fullName>
    </recommendedName>
</protein>